<dbReference type="PANTHER" id="PTHR38781">
    <property type="entry name" value="ANTITOXIN DINJ-RELATED"/>
    <property type="match status" value="1"/>
</dbReference>
<evidence type="ECO:0000256" key="2">
    <source>
        <dbReference type="ARBA" id="ARBA00022649"/>
    </source>
</evidence>
<dbReference type="PANTHER" id="PTHR38781:SF1">
    <property type="entry name" value="ANTITOXIN DINJ-RELATED"/>
    <property type="match status" value="1"/>
</dbReference>
<reference evidence="4 5" key="1">
    <citation type="submission" date="2016-10" db="EMBL/GenBank/DDBJ databases">
        <authorList>
            <person name="de Groot N.N."/>
        </authorList>
    </citation>
    <scope>NUCLEOTIDE SEQUENCE [LARGE SCALE GENOMIC DNA]</scope>
    <source>
        <strain evidence="4 5">DSM 19182</strain>
    </source>
</reference>
<name>A0A1H7VPC4_9LACT</name>
<evidence type="ECO:0000256" key="1">
    <source>
        <dbReference type="ARBA" id="ARBA00010562"/>
    </source>
</evidence>
<dbReference type="NCBIfam" id="TIGR02384">
    <property type="entry name" value="RelB_DinJ"/>
    <property type="match status" value="1"/>
</dbReference>
<dbReference type="InterPro" id="IPR007337">
    <property type="entry name" value="RelB/DinJ"/>
</dbReference>
<dbReference type="EMBL" id="BJUX01000024">
    <property type="protein sequence ID" value="GEK89846.1"/>
    <property type="molecule type" value="Genomic_DNA"/>
</dbReference>
<dbReference type="RefSeq" id="WP_091489022.1">
    <property type="nucleotide sequence ID" value="NZ_BJUX01000024.1"/>
</dbReference>
<dbReference type="Proteomes" id="UP000321425">
    <property type="component" value="Unassembled WGS sequence"/>
</dbReference>
<evidence type="ECO:0000313" key="3">
    <source>
        <dbReference type="EMBL" id="GEK89846.1"/>
    </source>
</evidence>
<dbReference type="Gene3D" id="1.10.1220.10">
    <property type="entry name" value="Met repressor-like"/>
    <property type="match status" value="1"/>
</dbReference>
<evidence type="ECO:0000313" key="5">
    <source>
        <dbReference type="Proteomes" id="UP000198548"/>
    </source>
</evidence>
<evidence type="ECO:0000313" key="4">
    <source>
        <dbReference type="EMBL" id="SEM11162.1"/>
    </source>
</evidence>
<protein>
    <submittedName>
        <fullName evidence="4">DNA-damage-inducible protein J</fullName>
    </submittedName>
</protein>
<sequence>MGHTIIKLKVEKELIEQAEKIYQNMGLDLSTAITLFLKQSVNDRSMPFKPSLNDLENIQARFEAEHGQTEKFNSVDELWTDLNED</sequence>
<dbReference type="Pfam" id="PF04221">
    <property type="entry name" value="RelB"/>
    <property type="match status" value="1"/>
</dbReference>
<organism evidence="4 5">
    <name type="scientific">Alkalibacterium putridalgicola</name>
    <dbReference type="NCBI Taxonomy" id="426703"/>
    <lineage>
        <taxon>Bacteria</taxon>
        <taxon>Bacillati</taxon>
        <taxon>Bacillota</taxon>
        <taxon>Bacilli</taxon>
        <taxon>Lactobacillales</taxon>
        <taxon>Carnobacteriaceae</taxon>
        <taxon>Alkalibacterium</taxon>
    </lineage>
</organism>
<accession>A0A1H7VPC4</accession>
<keyword evidence="2" id="KW-1277">Toxin-antitoxin system</keyword>
<dbReference type="GO" id="GO:0006351">
    <property type="term" value="P:DNA-templated transcription"/>
    <property type="evidence" value="ECO:0007669"/>
    <property type="project" value="TreeGrafter"/>
</dbReference>
<dbReference type="AlphaFoldDB" id="A0A1H7VPC4"/>
<dbReference type="GO" id="GO:0006355">
    <property type="term" value="P:regulation of DNA-templated transcription"/>
    <property type="evidence" value="ECO:0007669"/>
    <property type="project" value="InterPro"/>
</dbReference>
<comment type="similarity">
    <text evidence="1">Belongs to the RelB/DinJ antitoxin family.</text>
</comment>
<dbReference type="STRING" id="426703.SAMN04488100_12618"/>
<reference evidence="3 6" key="2">
    <citation type="submission" date="2019-07" db="EMBL/GenBank/DDBJ databases">
        <title>Whole genome shotgun sequence of Alkalibacterium putridalgicola NBRC 103243.</title>
        <authorList>
            <person name="Hosoyama A."/>
            <person name="Uohara A."/>
            <person name="Ohji S."/>
            <person name="Ichikawa N."/>
        </authorList>
    </citation>
    <scope>NUCLEOTIDE SEQUENCE [LARGE SCALE GENOMIC DNA]</scope>
    <source>
        <strain evidence="3 6">NBRC 103243</strain>
    </source>
</reference>
<gene>
    <name evidence="3" type="ORF">APU01nite_18850</name>
    <name evidence="4" type="ORF">SAMN04488100_12618</name>
</gene>
<keyword evidence="6" id="KW-1185">Reference proteome</keyword>
<dbReference type="InterPro" id="IPR013321">
    <property type="entry name" value="Arc_rbn_hlx_hlx"/>
</dbReference>
<evidence type="ECO:0000313" key="6">
    <source>
        <dbReference type="Proteomes" id="UP000321425"/>
    </source>
</evidence>
<dbReference type="OrthoDB" id="9808267at2"/>
<dbReference type="EMBL" id="FOBL01000026">
    <property type="protein sequence ID" value="SEM11162.1"/>
    <property type="molecule type" value="Genomic_DNA"/>
</dbReference>
<dbReference type="Proteomes" id="UP000198548">
    <property type="component" value="Unassembled WGS sequence"/>
</dbReference>
<proteinExistence type="inferred from homology"/>